<evidence type="ECO:0000313" key="15">
    <source>
        <dbReference type="Proteomes" id="UP000430272"/>
    </source>
</evidence>
<dbReference type="PANTHER" id="PTHR24220:SF470">
    <property type="entry name" value="CELL DIVISION ATP-BINDING PROTEIN FTSE"/>
    <property type="match status" value="1"/>
</dbReference>
<dbReference type="OrthoDB" id="9802264at2"/>
<dbReference type="InterPro" id="IPR003593">
    <property type="entry name" value="AAA+_ATPase"/>
</dbReference>
<dbReference type="EMBL" id="WTYD01000001">
    <property type="protein sequence ID" value="MXO54433.1"/>
    <property type="molecule type" value="Genomic_DNA"/>
</dbReference>
<dbReference type="SUPFAM" id="SSF52540">
    <property type="entry name" value="P-loop containing nucleoside triphosphate hydrolases"/>
    <property type="match status" value="1"/>
</dbReference>
<sequence>MVDIVTSPLPKGENEVARFDNVGLRYGTDREVLSDLSFTLFPGRFYFLTGASGAGKTSLLKLLYLAQRPSRGAIRMFGRDVITQPRAQLPSFRRRLGVVFQDFRLIEHLSAYDNIAMPLRVSGVREEDLAQPVADMLDWVGLGHRADARPATLSGGEQQRVAIARAVIGRPDLLVADEPTGNVDPEMALKLIRLFEALNRLGTTVVVATHDVQLLKKVPDSLIMRLDKGHLSDPTGALRFPPRRELSGEGG</sequence>
<dbReference type="InterPro" id="IPR027417">
    <property type="entry name" value="P-loop_NTPase"/>
</dbReference>
<dbReference type="SMART" id="SM00382">
    <property type="entry name" value="AAA"/>
    <property type="match status" value="1"/>
</dbReference>
<comment type="caution">
    <text evidence="14">The sequence shown here is derived from an EMBL/GenBank/DDBJ whole genome shotgun (WGS) entry which is preliminary data.</text>
</comment>
<evidence type="ECO:0000256" key="6">
    <source>
        <dbReference type="ARBA" id="ARBA00022475"/>
    </source>
</evidence>
<evidence type="ECO:0000256" key="5">
    <source>
        <dbReference type="ARBA" id="ARBA00022448"/>
    </source>
</evidence>
<dbReference type="GO" id="GO:0005886">
    <property type="term" value="C:plasma membrane"/>
    <property type="evidence" value="ECO:0007669"/>
    <property type="project" value="UniProtKB-SubCell"/>
</dbReference>
<dbReference type="InterPro" id="IPR015854">
    <property type="entry name" value="ABC_transpr_LolD-like"/>
</dbReference>
<dbReference type="Pfam" id="PF00005">
    <property type="entry name" value="ABC_tran"/>
    <property type="match status" value="1"/>
</dbReference>
<organism evidence="14 15">
    <name type="scientific">Qipengyuania pelagi</name>
    <dbReference type="NCBI Taxonomy" id="994320"/>
    <lineage>
        <taxon>Bacteria</taxon>
        <taxon>Pseudomonadati</taxon>
        <taxon>Pseudomonadota</taxon>
        <taxon>Alphaproteobacteria</taxon>
        <taxon>Sphingomonadales</taxon>
        <taxon>Erythrobacteraceae</taxon>
        <taxon>Qipengyuania</taxon>
    </lineage>
</organism>
<dbReference type="GO" id="GO:0016887">
    <property type="term" value="F:ATP hydrolysis activity"/>
    <property type="evidence" value="ECO:0007669"/>
    <property type="project" value="InterPro"/>
</dbReference>
<evidence type="ECO:0000256" key="7">
    <source>
        <dbReference type="ARBA" id="ARBA00022618"/>
    </source>
</evidence>
<keyword evidence="7 12" id="KW-0132">Cell division</keyword>
<dbReference type="CDD" id="cd03255">
    <property type="entry name" value="ABC_MJ0796_LolCDE_FtsE"/>
    <property type="match status" value="1"/>
</dbReference>
<accession>A0A844YB29</accession>
<comment type="subunit">
    <text evidence="12">Homodimer. Forms a membrane-associated complex with FtsX.</text>
</comment>
<comment type="function">
    <text evidence="1">Part of the ABC transporter FtsEX involved in cellular division. Important for assembly or stability of the septal ring.</text>
</comment>
<dbReference type="PANTHER" id="PTHR24220">
    <property type="entry name" value="IMPORT ATP-BINDING PROTEIN"/>
    <property type="match status" value="1"/>
</dbReference>
<dbReference type="InterPro" id="IPR017911">
    <property type="entry name" value="MacB-like_ATP-bd"/>
</dbReference>
<evidence type="ECO:0000256" key="12">
    <source>
        <dbReference type="RuleBase" id="RU365094"/>
    </source>
</evidence>
<keyword evidence="5" id="KW-0813">Transport</keyword>
<dbReference type="AlphaFoldDB" id="A0A844YB29"/>
<keyword evidence="6 12" id="KW-1003">Cell membrane</keyword>
<dbReference type="FunFam" id="3.40.50.300:FF:000056">
    <property type="entry name" value="Cell division ATP-binding protein FtsE"/>
    <property type="match status" value="1"/>
</dbReference>
<evidence type="ECO:0000256" key="4">
    <source>
        <dbReference type="ARBA" id="ARBA00020019"/>
    </source>
</evidence>
<keyword evidence="11 12" id="KW-0131">Cell cycle</keyword>
<evidence type="ECO:0000256" key="1">
    <source>
        <dbReference type="ARBA" id="ARBA00002579"/>
    </source>
</evidence>
<dbReference type="RefSeq" id="WP_160661420.1">
    <property type="nucleotide sequence ID" value="NZ_BAABDV010000001.1"/>
</dbReference>
<evidence type="ECO:0000256" key="10">
    <source>
        <dbReference type="ARBA" id="ARBA00023136"/>
    </source>
</evidence>
<evidence type="ECO:0000256" key="8">
    <source>
        <dbReference type="ARBA" id="ARBA00022741"/>
    </source>
</evidence>
<comment type="subcellular location">
    <subcellularLocation>
        <location evidence="12">Cell inner membrane</location>
        <topology evidence="12">Peripheral membrane protein</topology>
        <orientation evidence="12">Cytoplasmic side</orientation>
    </subcellularLocation>
    <subcellularLocation>
        <location evidence="2">Cell membrane</location>
        <topology evidence="2">Peripheral membrane protein</topology>
    </subcellularLocation>
</comment>
<evidence type="ECO:0000256" key="9">
    <source>
        <dbReference type="ARBA" id="ARBA00022840"/>
    </source>
</evidence>
<dbReference type="PROSITE" id="PS00211">
    <property type="entry name" value="ABC_TRANSPORTER_1"/>
    <property type="match status" value="1"/>
</dbReference>
<dbReference type="InterPro" id="IPR017871">
    <property type="entry name" value="ABC_transporter-like_CS"/>
</dbReference>
<keyword evidence="9 12" id="KW-0067">ATP-binding</keyword>
<dbReference type="GO" id="GO:0022857">
    <property type="term" value="F:transmembrane transporter activity"/>
    <property type="evidence" value="ECO:0007669"/>
    <property type="project" value="TreeGrafter"/>
</dbReference>
<evidence type="ECO:0000256" key="11">
    <source>
        <dbReference type="ARBA" id="ARBA00023306"/>
    </source>
</evidence>
<dbReference type="Proteomes" id="UP000430272">
    <property type="component" value="Unassembled WGS sequence"/>
</dbReference>
<feature type="domain" description="ABC transporter" evidence="13">
    <location>
        <begin position="17"/>
        <end position="251"/>
    </location>
</feature>
<keyword evidence="15" id="KW-1185">Reference proteome</keyword>
<dbReference type="NCBIfam" id="TIGR02673">
    <property type="entry name" value="FtsE"/>
    <property type="match status" value="1"/>
</dbReference>
<dbReference type="GO" id="GO:0051301">
    <property type="term" value="P:cell division"/>
    <property type="evidence" value="ECO:0007669"/>
    <property type="project" value="UniProtKB-UniRule"/>
</dbReference>
<evidence type="ECO:0000259" key="13">
    <source>
        <dbReference type="PROSITE" id="PS50893"/>
    </source>
</evidence>
<gene>
    <name evidence="12 14" type="primary">ftsE</name>
    <name evidence="14" type="ORF">GRI47_10515</name>
</gene>
<dbReference type="GO" id="GO:0005524">
    <property type="term" value="F:ATP binding"/>
    <property type="evidence" value="ECO:0007669"/>
    <property type="project" value="UniProtKB-UniRule"/>
</dbReference>
<comment type="similarity">
    <text evidence="3 12">Belongs to the ABC transporter superfamily.</text>
</comment>
<evidence type="ECO:0000256" key="3">
    <source>
        <dbReference type="ARBA" id="ARBA00005417"/>
    </source>
</evidence>
<dbReference type="PROSITE" id="PS50893">
    <property type="entry name" value="ABC_TRANSPORTER_2"/>
    <property type="match status" value="1"/>
</dbReference>
<evidence type="ECO:0000313" key="14">
    <source>
        <dbReference type="EMBL" id="MXO54433.1"/>
    </source>
</evidence>
<dbReference type="InterPro" id="IPR005286">
    <property type="entry name" value="Cell_div_FtsE"/>
</dbReference>
<evidence type="ECO:0000256" key="2">
    <source>
        <dbReference type="ARBA" id="ARBA00004202"/>
    </source>
</evidence>
<reference evidence="14 15" key="1">
    <citation type="submission" date="2019-12" db="EMBL/GenBank/DDBJ databases">
        <title>Genomic-based taxomic classification of the family Erythrobacteraceae.</title>
        <authorList>
            <person name="Xu L."/>
        </authorList>
    </citation>
    <scope>NUCLEOTIDE SEQUENCE [LARGE SCALE GENOMIC DNA]</scope>
    <source>
        <strain evidence="14 15">JCM 17468</strain>
    </source>
</reference>
<keyword evidence="10 12" id="KW-0472">Membrane</keyword>
<dbReference type="InterPro" id="IPR003439">
    <property type="entry name" value="ABC_transporter-like_ATP-bd"/>
</dbReference>
<dbReference type="Gene3D" id="3.40.50.300">
    <property type="entry name" value="P-loop containing nucleotide triphosphate hydrolases"/>
    <property type="match status" value="1"/>
</dbReference>
<keyword evidence="8 12" id="KW-0547">Nucleotide-binding</keyword>
<name>A0A844YB29_9SPHN</name>
<proteinExistence type="inferred from homology"/>
<protein>
    <recommendedName>
        <fullName evidence="4 12">Cell division ATP-binding protein FtsE</fullName>
    </recommendedName>
</protein>